<dbReference type="PANTHER" id="PTHR30212:SF2">
    <property type="entry name" value="PROTEIN YIIM"/>
    <property type="match status" value="1"/>
</dbReference>
<protein>
    <submittedName>
        <fullName evidence="2">MOSC domain-containing protein</fullName>
    </submittedName>
</protein>
<dbReference type="Gene3D" id="2.40.33.20">
    <property type="entry name" value="PK beta-barrel domain-like"/>
    <property type="match status" value="1"/>
</dbReference>
<keyword evidence="3" id="KW-1185">Reference proteome</keyword>
<sequence length="243" mass="26792">MAAPLLPLSLPLLSVRVGQPETFDSIEDETVARPWTSAIRKQEITAPVWLDALNLTGDAQADLKNHGGPDQALCVYPGSHYAFWTTQLGQPMQAGSFGENLTLDGPYTEQDVCLGDIFAFGAAVVQISQPRSPCYKLGRRWHTPLLPKWLQDSGRTGWYMRVLQPGQVASTDALTLLERPYPEWPLPLVNRVKYEQREDLALAAKLAACPALGEQWRRKMQGRVSGALPLYDDANRLQGPAAG</sequence>
<evidence type="ECO:0000313" key="3">
    <source>
        <dbReference type="Proteomes" id="UP000298471"/>
    </source>
</evidence>
<accession>A0A4Z0Q0T5</accession>
<name>A0A4Z0Q0T5_9BACT</name>
<dbReference type="GO" id="GO:0030170">
    <property type="term" value="F:pyridoxal phosphate binding"/>
    <property type="evidence" value="ECO:0007669"/>
    <property type="project" value="InterPro"/>
</dbReference>
<dbReference type="GO" id="GO:0003824">
    <property type="term" value="F:catalytic activity"/>
    <property type="evidence" value="ECO:0007669"/>
    <property type="project" value="InterPro"/>
</dbReference>
<dbReference type="AlphaFoldDB" id="A0A4Z0Q0T5"/>
<gene>
    <name evidence="2" type="ORF">E5K02_20550</name>
</gene>
<dbReference type="OrthoDB" id="9786134at2"/>
<proteinExistence type="predicted"/>
<comment type="caution">
    <text evidence="2">The sequence shown here is derived from an EMBL/GenBank/DDBJ whole genome shotgun (WGS) entry which is preliminary data.</text>
</comment>
<dbReference type="RefSeq" id="WP_135397416.1">
    <property type="nucleotide sequence ID" value="NZ_SRMB01000004.1"/>
</dbReference>
<organism evidence="2 3">
    <name type="scientific">Hymenobacter metallicola</name>
    <dbReference type="NCBI Taxonomy" id="2563114"/>
    <lineage>
        <taxon>Bacteria</taxon>
        <taxon>Pseudomonadati</taxon>
        <taxon>Bacteroidota</taxon>
        <taxon>Cytophagia</taxon>
        <taxon>Cytophagales</taxon>
        <taxon>Hymenobacteraceae</taxon>
        <taxon>Hymenobacter</taxon>
    </lineage>
</organism>
<dbReference type="InterPro" id="IPR005302">
    <property type="entry name" value="MoCF_Sase_C"/>
</dbReference>
<dbReference type="Pfam" id="PF03473">
    <property type="entry name" value="MOSC"/>
    <property type="match status" value="1"/>
</dbReference>
<dbReference type="EMBL" id="SRMB01000004">
    <property type="protein sequence ID" value="TGE23577.1"/>
    <property type="molecule type" value="Genomic_DNA"/>
</dbReference>
<dbReference type="Proteomes" id="UP000298471">
    <property type="component" value="Unassembled WGS sequence"/>
</dbReference>
<feature type="domain" description="MOSC" evidence="1">
    <location>
        <begin position="42"/>
        <end position="177"/>
    </location>
</feature>
<dbReference type="PANTHER" id="PTHR30212">
    <property type="entry name" value="PROTEIN YIIM"/>
    <property type="match status" value="1"/>
</dbReference>
<dbReference type="PROSITE" id="PS51340">
    <property type="entry name" value="MOSC"/>
    <property type="match status" value="1"/>
</dbReference>
<dbReference type="Pfam" id="PF03475">
    <property type="entry name" value="YiiM_3-alpha"/>
    <property type="match status" value="1"/>
</dbReference>
<evidence type="ECO:0000259" key="1">
    <source>
        <dbReference type="PROSITE" id="PS51340"/>
    </source>
</evidence>
<reference evidence="2 3" key="1">
    <citation type="submission" date="2019-04" db="EMBL/GenBank/DDBJ databases">
        <authorList>
            <person name="Feng G."/>
            <person name="Zhang J."/>
            <person name="Zhu H."/>
        </authorList>
    </citation>
    <scope>NUCLEOTIDE SEQUENCE [LARGE SCALE GENOMIC DNA]</scope>
    <source>
        <strain evidence="2 3">9PBR-1</strain>
    </source>
</reference>
<dbReference type="SUPFAM" id="SSF50800">
    <property type="entry name" value="PK beta-barrel domain-like"/>
    <property type="match status" value="1"/>
</dbReference>
<dbReference type="GO" id="GO:0030151">
    <property type="term" value="F:molybdenum ion binding"/>
    <property type="evidence" value="ECO:0007669"/>
    <property type="project" value="InterPro"/>
</dbReference>
<dbReference type="InterPro" id="IPR005163">
    <property type="entry name" value="Tri_helical_YiiM-like"/>
</dbReference>
<dbReference type="InterPro" id="IPR052353">
    <property type="entry name" value="Benzoxazolinone_Detox_Enz"/>
</dbReference>
<evidence type="ECO:0000313" key="2">
    <source>
        <dbReference type="EMBL" id="TGE23577.1"/>
    </source>
</evidence>
<dbReference type="InterPro" id="IPR011037">
    <property type="entry name" value="Pyrv_Knase-like_insert_dom_sf"/>
</dbReference>